<reference evidence="2 3" key="1">
    <citation type="journal article" date="2013" name="Genome Announc.">
        <title>Genome sequences for three denitrifying bacterial strains isolated from a uranium- and nitrate-contaminated subsurface environment.</title>
        <authorList>
            <person name="Venkatramanan R."/>
            <person name="Prakash O."/>
            <person name="Woyke T."/>
            <person name="Chain P."/>
            <person name="Goodwin L.A."/>
            <person name="Watson D."/>
            <person name="Brooks S."/>
            <person name="Kostka J.E."/>
            <person name="Green S.J."/>
        </authorList>
    </citation>
    <scope>NUCLEOTIDE SEQUENCE [LARGE SCALE GENOMIC DNA]</scope>
    <source>
        <strain evidence="2 3">1NES1</strain>
    </source>
</reference>
<gene>
    <name evidence="2" type="ORF">HYPDE_26233</name>
</gene>
<dbReference type="AlphaFoldDB" id="N0B0G3"/>
<evidence type="ECO:0000313" key="3">
    <source>
        <dbReference type="Proteomes" id="UP000005952"/>
    </source>
</evidence>
<dbReference type="RefSeq" id="WP_015596966.1">
    <property type="nucleotide sequence ID" value="NC_021172.1"/>
</dbReference>
<dbReference type="Proteomes" id="UP000005952">
    <property type="component" value="Chromosome"/>
</dbReference>
<proteinExistence type="predicted"/>
<organism evidence="2 3">
    <name type="scientific">Hyphomicrobium denitrificans 1NES1</name>
    <dbReference type="NCBI Taxonomy" id="670307"/>
    <lineage>
        <taxon>Bacteria</taxon>
        <taxon>Pseudomonadati</taxon>
        <taxon>Pseudomonadota</taxon>
        <taxon>Alphaproteobacteria</taxon>
        <taxon>Hyphomicrobiales</taxon>
        <taxon>Hyphomicrobiaceae</taxon>
        <taxon>Hyphomicrobium</taxon>
    </lineage>
</organism>
<accession>N0B0G3</accession>
<feature type="signal peptide" evidence="1">
    <location>
        <begin position="1"/>
        <end position="24"/>
    </location>
</feature>
<evidence type="ECO:0000256" key="1">
    <source>
        <dbReference type="SAM" id="SignalP"/>
    </source>
</evidence>
<keyword evidence="1" id="KW-0732">Signal</keyword>
<dbReference type="EMBL" id="CP005587">
    <property type="protein sequence ID" value="AGK56929.1"/>
    <property type="molecule type" value="Genomic_DNA"/>
</dbReference>
<protein>
    <submittedName>
        <fullName evidence="2">Uncharacterized protein</fullName>
    </submittedName>
</protein>
<dbReference type="HOGENOM" id="CLU_1813181_0_0_5"/>
<name>N0B0G3_9HYPH</name>
<keyword evidence="3" id="KW-1185">Reference proteome</keyword>
<dbReference type="KEGG" id="hdt:HYPDE_26233"/>
<feature type="chain" id="PRO_5004105585" evidence="1">
    <location>
        <begin position="25"/>
        <end position="142"/>
    </location>
</feature>
<evidence type="ECO:0000313" key="2">
    <source>
        <dbReference type="EMBL" id="AGK56929.1"/>
    </source>
</evidence>
<sequence length="142" mass="15903">MQEMFRSFAILSAALWLIAPNAWGASVPNQAAMIFLPPGAAYCRDFLRLEPMQKYDSGTLPVREGEAEDYFTYRGIEEWVRGFVTAANIMGAKNNGSSDATKGKDLYELMPQLFEYCRSHRNDIFSNAVLQLLSGPHTSANR</sequence>